<evidence type="ECO:0000313" key="4">
    <source>
        <dbReference type="RefSeq" id="XP_015175382.1"/>
    </source>
</evidence>
<evidence type="ECO:0000313" key="3">
    <source>
        <dbReference type="Proteomes" id="UP000694924"/>
    </source>
</evidence>
<evidence type="ECO:0000256" key="1">
    <source>
        <dbReference type="ARBA" id="ARBA00022786"/>
    </source>
</evidence>
<name>A0ABM1I595_POLDO</name>
<dbReference type="PROSITE" id="PS50188">
    <property type="entry name" value="B302_SPRY"/>
    <property type="match status" value="1"/>
</dbReference>
<protein>
    <submittedName>
        <fullName evidence="4">SPRY domain-containing SOCS box protein 3-like</fullName>
    </submittedName>
</protein>
<dbReference type="InterPro" id="IPR050672">
    <property type="entry name" value="FBXO45-Fsn/SPSB_families"/>
</dbReference>
<keyword evidence="3" id="KW-1185">Reference proteome</keyword>
<feature type="domain" description="B30.2/SPRY" evidence="2">
    <location>
        <begin position="1"/>
        <end position="191"/>
    </location>
</feature>
<dbReference type="GeneID" id="107065847"/>
<dbReference type="Proteomes" id="UP000694924">
    <property type="component" value="Unplaced"/>
</dbReference>
<dbReference type="SMART" id="SM00449">
    <property type="entry name" value="SPRY"/>
    <property type="match status" value="1"/>
</dbReference>
<dbReference type="InterPro" id="IPR043136">
    <property type="entry name" value="B30.2/SPRY_sf"/>
</dbReference>
<dbReference type="Gene3D" id="2.60.120.920">
    <property type="match status" value="1"/>
</dbReference>
<dbReference type="InterPro" id="IPR035754">
    <property type="entry name" value="SPRY_SPSB3"/>
</dbReference>
<accession>A0ABM1I595</accession>
<evidence type="ECO:0000259" key="2">
    <source>
        <dbReference type="PROSITE" id="PS50188"/>
    </source>
</evidence>
<keyword evidence="1" id="KW-0833">Ubl conjugation pathway</keyword>
<dbReference type="SUPFAM" id="SSF49899">
    <property type="entry name" value="Concanavalin A-like lectins/glucanases"/>
    <property type="match status" value="1"/>
</dbReference>
<sequence>MIINDDLIENNNPRGKCVHEWTWDENYISETSELSKNNLEVKFNPKFSIGTAYVRGNMSMQRGRHHYWEIKMITPVYGTDVMIGVATNRIDLTGIRQTFCSLLGRDQESWGFSYKGYIQHAGERRIYTGRFYKGSLVGVHFDSWKGTLQYFLNRKPLGIAFTGLQNTILYPMVCSTSANSKVIITHCSSVPASLQMECLSILQPIQKLYLSYAFPGLRYLLNSIFVEILHKRYGDHNDDDDDDSSSSDELFEYLPEFKSTCQLSQSI</sequence>
<dbReference type="PANTHER" id="PTHR12245:SF5">
    <property type="entry name" value="SPRY DOMAIN-CONTAINING SOCS BOX PROTEIN 3"/>
    <property type="match status" value="1"/>
</dbReference>
<dbReference type="PANTHER" id="PTHR12245">
    <property type="entry name" value="SPRY DOMAIN CONTAINING SOCS BOX PROTEIN"/>
    <property type="match status" value="1"/>
</dbReference>
<dbReference type="InterPro" id="IPR003877">
    <property type="entry name" value="SPRY_dom"/>
</dbReference>
<organism evidence="3 4">
    <name type="scientific">Polistes dominula</name>
    <name type="common">European paper wasp</name>
    <name type="synonym">Vespa dominula</name>
    <dbReference type="NCBI Taxonomy" id="743375"/>
    <lineage>
        <taxon>Eukaryota</taxon>
        <taxon>Metazoa</taxon>
        <taxon>Ecdysozoa</taxon>
        <taxon>Arthropoda</taxon>
        <taxon>Hexapoda</taxon>
        <taxon>Insecta</taxon>
        <taxon>Pterygota</taxon>
        <taxon>Neoptera</taxon>
        <taxon>Endopterygota</taxon>
        <taxon>Hymenoptera</taxon>
        <taxon>Apocrita</taxon>
        <taxon>Aculeata</taxon>
        <taxon>Vespoidea</taxon>
        <taxon>Vespidae</taxon>
        <taxon>Polistinae</taxon>
        <taxon>Polistini</taxon>
        <taxon>Polistes</taxon>
    </lineage>
</organism>
<dbReference type="Pfam" id="PF00622">
    <property type="entry name" value="SPRY"/>
    <property type="match status" value="1"/>
</dbReference>
<dbReference type="InterPro" id="IPR001870">
    <property type="entry name" value="B30.2/SPRY"/>
</dbReference>
<dbReference type="InterPro" id="IPR013320">
    <property type="entry name" value="ConA-like_dom_sf"/>
</dbReference>
<reference evidence="4" key="1">
    <citation type="submission" date="2025-08" db="UniProtKB">
        <authorList>
            <consortium name="RefSeq"/>
        </authorList>
    </citation>
    <scope>IDENTIFICATION</scope>
</reference>
<dbReference type="CDD" id="cd12876">
    <property type="entry name" value="SPRY_SOCS3"/>
    <property type="match status" value="1"/>
</dbReference>
<dbReference type="RefSeq" id="XP_015175382.1">
    <property type="nucleotide sequence ID" value="XM_015319896.1"/>
</dbReference>
<proteinExistence type="predicted"/>
<gene>
    <name evidence="4" type="primary">LOC107065847</name>
</gene>